<dbReference type="AlphaFoldDB" id="A0A9W5EVY0"/>
<feature type="transmembrane region" description="Helical" evidence="1">
    <location>
        <begin position="80"/>
        <end position="99"/>
    </location>
</feature>
<keyword evidence="1" id="KW-0472">Membrane</keyword>
<evidence type="ECO:0000313" key="3">
    <source>
        <dbReference type="Proteomes" id="UP000052257"/>
    </source>
</evidence>
<feature type="transmembrane region" description="Helical" evidence="1">
    <location>
        <begin position="169"/>
        <end position="185"/>
    </location>
</feature>
<dbReference type="EMBL" id="FAUW01000004">
    <property type="protein sequence ID" value="CUU85779.1"/>
    <property type="molecule type" value="Genomic_DNA"/>
</dbReference>
<keyword evidence="1" id="KW-1133">Transmembrane helix</keyword>
<gene>
    <name evidence="2" type="ORF">ERS739220_01630</name>
</gene>
<organism evidence="2 3">
    <name type="scientific">Campylobacter hyointestinalis subsp. hyointestinalis</name>
    <dbReference type="NCBI Taxonomy" id="91352"/>
    <lineage>
        <taxon>Bacteria</taxon>
        <taxon>Pseudomonadati</taxon>
        <taxon>Campylobacterota</taxon>
        <taxon>Epsilonproteobacteria</taxon>
        <taxon>Campylobacterales</taxon>
        <taxon>Campylobacteraceae</taxon>
        <taxon>Campylobacter</taxon>
    </lineage>
</organism>
<feature type="transmembrane region" description="Helical" evidence="1">
    <location>
        <begin position="140"/>
        <end position="162"/>
    </location>
</feature>
<reference evidence="2 3" key="1">
    <citation type="submission" date="2015-11" db="EMBL/GenBank/DDBJ databases">
        <authorList>
            <consortium name="Pathogen Informatics"/>
        </authorList>
    </citation>
    <scope>NUCLEOTIDE SEQUENCE [LARGE SCALE GENOMIC DNA]</scope>
    <source>
        <strain evidence="2 3">006A-0191</strain>
    </source>
</reference>
<dbReference type="RefSeq" id="WP_059426886.1">
    <property type="nucleotide sequence ID" value="NZ_FAUT01000001.1"/>
</dbReference>
<feature type="transmembrane region" description="Helical" evidence="1">
    <location>
        <begin position="111"/>
        <end position="134"/>
    </location>
</feature>
<accession>A0A9W5EVY0</accession>
<proteinExistence type="predicted"/>
<name>A0A9W5EVY0_CAMHY</name>
<protein>
    <submittedName>
        <fullName evidence="2">Integral membrane protein</fullName>
    </submittedName>
</protein>
<evidence type="ECO:0000256" key="1">
    <source>
        <dbReference type="SAM" id="Phobius"/>
    </source>
</evidence>
<keyword evidence="1" id="KW-0812">Transmembrane</keyword>
<dbReference type="GeneID" id="29473138"/>
<dbReference type="Proteomes" id="UP000052257">
    <property type="component" value="Unassembled WGS sequence"/>
</dbReference>
<evidence type="ECO:0000313" key="2">
    <source>
        <dbReference type="EMBL" id="CUU85779.1"/>
    </source>
</evidence>
<comment type="caution">
    <text evidence="2">The sequence shown here is derived from an EMBL/GenBank/DDBJ whole genome shotgun (WGS) entry which is preliminary data.</text>
</comment>
<sequence length="371" mass="44611">MINKDISRSVFYIPGFDPRSHKYYYKIFKTNAIKTSRLKHDKFSMSKIIYQNTKFFDIDYDGYRIRYHFLEWNDIVQMHFISGIKDIFFAIFIFIFRYLKLFFRYVKESRTQLIAGLYPCFYVVFSYALSMWLSYKISSLFSNLIISVLSFVILFYILHLLINLIGKKIAVFWLLSIFKFCYYFSCNKTYEVDKRIDDFVSTILNEIKQNRDEILLIAHSVGTILAVEISARLCQILKNDDRLMRFKLVLLGECIPLVTFQKTAEFFRQSLNILSSSGIVWLDFTSKNDGACYYMFNYLKSDNIIKKYDYSPKFLSVKFFKIYKEATYKKIRYQWYKVHFLYLMATEISIGYDYFYIVCDKKNLQSKFLKE</sequence>